<evidence type="ECO:0000256" key="1">
    <source>
        <dbReference type="ARBA" id="ARBA00022679"/>
    </source>
</evidence>
<keyword evidence="3" id="KW-0547">Nucleotide-binding</keyword>
<accession>A0A2M7TLW0</accession>
<gene>
    <name evidence="5" type="ORF">COY29_04115</name>
</gene>
<dbReference type="Pfam" id="PF13207">
    <property type="entry name" value="AAA_17"/>
    <property type="match status" value="1"/>
</dbReference>
<dbReference type="PANTHER" id="PTHR23359">
    <property type="entry name" value="NUCLEOTIDE KINASE"/>
    <property type="match status" value="1"/>
</dbReference>
<dbReference type="GO" id="GO:0004017">
    <property type="term" value="F:AMP kinase activity"/>
    <property type="evidence" value="ECO:0007669"/>
    <property type="project" value="UniProtKB-EC"/>
</dbReference>
<dbReference type="AlphaFoldDB" id="A0A2M7TLW0"/>
<keyword evidence="1 5" id="KW-0808">Transferase</keyword>
<dbReference type="SUPFAM" id="SSF52540">
    <property type="entry name" value="P-loop containing nucleoside triphosphate hydrolases"/>
    <property type="match status" value="1"/>
</dbReference>
<evidence type="ECO:0000256" key="4">
    <source>
        <dbReference type="ARBA" id="ARBA00022777"/>
    </source>
</evidence>
<dbReference type="InterPro" id="IPR027417">
    <property type="entry name" value="P-loop_NTPase"/>
</dbReference>
<dbReference type="GO" id="GO:0005524">
    <property type="term" value="F:ATP binding"/>
    <property type="evidence" value="ECO:0007669"/>
    <property type="project" value="InterPro"/>
</dbReference>
<protein>
    <submittedName>
        <fullName evidence="5">Adenylate kinase</fullName>
        <ecNumber evidence="5">2.7.4.3</ecNumber>
    </submittedName>
</protein>
<dbReference type="EC" id="2.7.4.3" evidence="5"/>
<name>A0A2M7TLW0_9BACT</name>
<organism evidence="5 6">
    <name type="scientific">Candidatus Woesebacteria bacterium CG_4_10_14_0_2_um_filter_39_14</name>
    <dbReference type="NCBI Taxonomy" id="1975054"/>
    <lineage>
        <taxon>Bacteria</taxon>
        <taxon>Candidatus Woeseibacteriota</taxon>
    </lineage>
</organism>
<dbReference type="InterPro" id="IPR000850">
    <property type="entry name" value="Adenylat/UMP-CMP_kin"/>
</dbReference>
<comment type="caution">
    <text evidence="5">The sequence shown here is derived from an EMBL/GenBank/DDBJ whole genome shotgun (WGS) entry which is preliminary data.</text>
</comment>
<keyword evidence="4 5" id="KW-0418">Kinase</keyword>
<evidence type="ECO:0000313" key="5">
    <source>
        <dbReference type="EMBL" id="PIZ48179.1"/>
    </source>
</evidence>
<evidence type="ECO:0000256" key="3">
    <source>
        <dbReference type="ARBA" id="ARBA00022741"/>
    </source>
</evidence>
<dbReference type="Proteomes" id="UP000229753">
    <property type="component" value="Unassembled WGS sequence"/>
</dbReference>
<feature type="non-terminal residue" evidence="5">
    <location>
        <position position="75"/>
    </location>
</feature>
<proteinExistence type="predicted"/>
<evidence type="ECO:0000256" key="2">
    <source>
        <dbReference type="ARBA" id="ARBA00022727"/>
    </source>
</evidence>
<keyword evidence="2" id="KW-0545">Nucleotide biosynthesis</keyword>
<dbReference type="EMBL" id="PFNO01000133">
    <property type="protein sequence ID" value="PIZ48179.1"/>
    <property type="molecule type" value="Genomic_DNA"/>
</dbReference>
<reference evidence="6" key="1">
    <citation type="submission" date="2017-09" db="EMBL/GenBank/DDBJ databases">
        <title>Depth-based differentiation of microbial function through sediment-hosted aquifers and enrichment of novel symbionts in the deep terrestrial subsurface.</title>
        <authorList>
            <person name="Probst A.J."/>
            <person name="Ladd B."/>
            <person name="Jarett J.K."/>
            <person name="Geller-Mcgrath D.E."/>
            <person name="Sieber C.M.K."/>
            <person name="Emerson J.B."/>
            <person name="Anantharaman K."/>
            <person name="Thomas B.C."/>
            <person name="Malmstrom R."/>
            <person name="Stieglmeier M."/>
            <person name="Klingl A."/>
            <person name="Woyke T."/>
            <person name="Ryan C.M."/>
            <person name="Banfield J.F."/>
        </authorList>
    </citation>
    <scope>NUCLEOTIDE SEQUENCE [LARGE SCALE GENOMIC DNA]</scope>
</reference>
<evidence type="ECO:0000313" key="6">
    <source>
        <dbReference type="Proteomes" id="UP000229753"/>
    </source>
</evidence>
<sequence length="75" mass="8381">MNILLIGPQGSGKGTQARLLVEKLGFYYFESGEFLRKIAEKNETVKKMLAGGTFVPDKEIVSYVTAYLDEKGIYD</sequence>
<dbReference type="Gene3D" id="3.40.50.300">
    <property type="entry name" value="P-loop containing nucleotide triphosphate hydrolases"/>
    <property type="match status" value="1"/>
</dbReference>